<comment type="caution">
    <text evidence="1">The sequence shown here is derived from an EMBL/GenBank/DDBJ whole genome shotgun (WGS) entry which is preliminary data.</text>
</comment>
<proteinExistence type="predicted"/>
<protein>
    <submittedName>
        <fullName evidence="1">Uncharacterized protein</fullName>
    </submittedName>
</protein>
<name>A0A392WAN1_9FABA</name>
<keyword evidence="2" id="KW-1185">Reference proteome</keyword>
<evidence type="ECO:0000313" key="2">
    <source>
        <dbReference type="Proteomes" id="UP000265520"/>
    </source>
</evidence>
<evidence type="ECO:0000313" key="1">
    <source>
        <dbReference type="EMBL" id="MCI96792.1"/>
    </source>
</evidence>
<dbReference type="Proteomes" id="UP000265520">
    <property type="component" value="Unassembled WGS sequence"/>
</dbReference>
<dbReference type="AlphaFoldDB" id="A0A392WAN1"/>
<reference evidence="1 2" key="1">
    <citation type="journal article" date="2018" name="Front. Plant Sci.">
        <title>Red Clover (Trifolium pratense) and Zigzag Clover (T. medium) - A Picture of Genomic Similarities and Differences.</title>
        <authorList>
            <person name="Dluhosova J."/>
            <person name="Istvanek J."/>
            <person name="Nedelnik J."/>
            <person name="Repkova J."/>
        </authorList>
    </citation>
    <scope>NUCLEOTIDE SEQUENCE [LARGE SCALE GENOMIC DNA]</scope>
    <source>
        <strain evidence="2">cv. 10/8</strain>
        <tissue evidence="1">Leaf</tissue>
    </source>
</reference>
<sequence>ILGSLSLADSRSAKVSRRLSLSLATSPETFCFASLYLASSRSVTALAASRL</sequence>
<dbReference type="EMBL" id="LXQA011423998">
    <property type="protein sequence ID" value="MCI96792.1"/>
    <property type="molecule type" value="Genomic_DNA"/>
</dbReference>
<accession>A0A392WAN1</accession>
<organism evidence="1 2">
    <name type="scientific">Trifolium medium</name>
    <dbReference type="NCBI Taxonomy" id="97028"/>
    <lineage>
        <taxon>Eukaryota</taxon>
        <taxon>Viridiplantae</taxon>
        <taxon>Streptophyta</taxon>
        <taxon>Embryophyta</taxon>
        <taxon>Tracheophyta</taxon>
        <taxon>Spermatophyta</taxon>
        <taxon>Magnoliopsida</taxon>
        <taxon>eudicotyledons</taxon>
        <taxon>Gunneridae</taxon>
        <taxon>Pentapetalae</taxon>
        <taxon>rosids</taxon>
        <taxon>fabids</taxon>
        <taxon>Fabales</taxon>
        <taxon>Fabaceae</taxon>
        <taxon>Papilionoideae</taxon>
        <taxon>50 kb inversion clade</taxon>
        <taxon>NPAAA clade</taxon>
        <taxon>Hologalegina</taxon>
        <taxon>IRL clade</taxon>
        <taxon>Trifolieae</taxon>
        <taxon>Trifolium</taxon>
    </lineage>
</organism>
<feature type="non-terminal residue" evidence="1">
    <location>
        <position position="1"/>
    </location>
</feature>